<feature type="compositionally biased region" description="Basic and acidic residues" evidence="1">
    <location>
        <begin position="559"/>
        <end position="588"/>
    </location>
</feature>
<evidence type="ECO:0000256" key="1">
    <source>
        <dbReference type="SAM" id="MobiDB-lite"/>
    </source>
</evidence>
<gene>
    <name evidence="2" type="ORF">DV520_04005</name>
</gene>
<keyword evidence="3" id="KW-1185">Reference proteome</keyword>
<dbReference type="OrthoDB" id="3235126at2"/>
<dbReference type="EMBL" id="QQRQ01000004">
    <property type="protein sequence ID" value="RFT07160.1"/>
    <property type="molecule type" value="Genomic_DNA"/>
</dbReference>
<feature type="region of interest" description="Disordered" evidence="1">
    <location>
        <begin position="543"/>
        <end position="598"/>
    </location>
</feature>
<name>A0A3E2B553_9FIRM</name>
<dbReference type="PANTHER" id="PTHR40050:SF1">
    <property type="entry name" value="INNER SPORE COAT PROTEIN H"/>
    <property type="match status" value="1"/>
</dbReference>
<dbReference type="PANTHER" id="PTHR40050">
    <property type="entry name" value="INNER SPORE COAT PROTEIN H"/>
    <property type="match status" value="1"/>
</dbReference>
<keyword evidence="2" id="KW-0946">Virion</keyword>
<dbReference type="Pfam" id="PF08757">
    <property type="entry name" value="CotH"/>
    <property type="match status" value="2"/>
</dbReference>
<dbReference type="Proteomes" id="UP000260649">
    <property type="component" value="Unassembled WGS sequence"/>
</dbReference>
<feature type="compositionally biased region" description="Polar residues" evidence="1">
    <location>
        <begin position="242"/>
        <end position="258"/>
    </location>
</feature>
<feature type="compositionally biased region" description="Acidic residues" evidence="1">
    <location>
        <begin position="589"/>
        <end position="598"/>
    </location>
</feature>
<evidence type="ECO:0000313" key="2">
    <source>
        <dbReference type="EMBL" id="RFT07160.1"/>
    </source>
</evidence>
<dbReference type="InterPro" id="IPR014867">
    <property type="entry name" value="Spore_coat_CotH_CotH2/3/7"/>
</dbReference>
<accession>A0A3E2B553</accession>
<dbReference type="GeneID" id="97994907"/>
<organism evidence="2 3">
    <name type="scientific">Evtepia gabavorous</name>
    <dbReference type="NCBI Taxonomy" id="2211183"/>
    <lineage>
        <taxon>Bacteria</taxon>
        <taxon>Bacillati</taxon>
        <taxon>Bacillota</taxon>
        <taxon>Clostridia</taxon>
        <taxon>Eubacteriales</taxon>
        <taxon>Evtepia</taxon>
    </lineage>
</organism>
<keyword evidence="2" id="KW-0167">Capsid protein</keyword>
<dbReference type="AlphaFoldDB" id="A0A3E2B553"/>
<sequence length="598" mass="66201">MSTHKHIDRIALLIILTVLAGVLILFAGMGASGERTGMEKEYETGLFSTDQVHTIEITMDDWEGFLEDCENEEYVMCDVTIDGQTVREVGIRAKGNTSLTQVKNYGNDRYSFKLEFDHYQDGIQYQGLDKLNLNNIIQDNTYMKDYLSYRMMQEFGVDAPLCSYAYITVNGEEWGLYLAVEGVEESFLERNYGDGSGELYKPDSVMSMGDGEVGGDVELPADFDFSHLTPPNGQKAGEDSQTDSAQTQAEQGISQGDIQGTDDWNQEEMPPAMPQGELPEGMEEFDPGQGGGMGGMSSDDVKLIYTDDAFSSYSNIFENAKTAVTDQDKTRLIRSLKTLNEGEDISSVVNVEEVMRYFVVHNFVCNYDSYTGMIVHNYYLYEEDGVLSMIPWDYNLAFGGFLGGSDATSVVNDPIDSPVSSGSTEDRPMVAWIFQEETYTQQYHALYDQFITTYFESGAFETEFDQVSAMIAPYVERDPTKFCTYDEFETGVSTLKAFCQLRAQSIRGQLDGTIPSTTDGQQADDSALVDVSSLSISDMGEGMEGAQAIGGMGPMGGDQGREERQPPGRSDSTQEREASQSEGEKPTEQEEGGIEQGR</sequence>
<dbReference type="RefSeq" id="WP_117141858.1">
    <property type="nucleotide sequence ID" value="NZ_CAKXKJ010000001.1"/>
</dbReference>
<proteinExistence type="predicted"/>
<feature type="compositionally biased region" description="Gly residues" evidence="1">
    <location>
        <begin position="548"/>
        <end position="558"/>
    </location>
</feature>
<protein>
    <submittedName>
        <fullName evidence="2">Spore coat protein CotH</fullName>
    </submittedName>
</protein>
<evidence type="ECO:0000313" key="3">
    <source>
        <dbReference type="Proteomes" id="UP000260649"/>
    </source>
</evidence>
<comment type="caution">
    <text evidence="2">The sequence shown here is derived from an EMBL/GenBank/DDBJ whole genome shotgun (WGS) entry which is preliminary data.</text>
</comment>
<feature type="region of interest" description="Disordered" evidence="1">
    <location>
        <begin position="203"/>
        <end position="298"/>
    </location>
</feature>
<reference evidence="2 3" key="1">
    <citation type="submission" date="2018-07" db="EMBL/GenBank/DDBJ databases">
        <title>GABA Modulating Bacteria of the Human Gut Microbiota.</title>
        <authorList>
            <person name="Strandwitz P."/>
            <person name="Kim K.H."/>
            <person name="Terekhova D."/>
            <person name="Liu J.K."/>
            <person name="Sharma A."/>
            <person name="Levering J."/>
            <person name="Mcdonald D."/>
            <person name="Dietrich D."/>
            <person name="Ramadhar T.R."/>
            <person name="Lekbua A."/>
            <person name="Mroue N."/>
            <person name="Liston C."/>
            <person name="Stewart E.J."/>
            <person name="Dubin M.J."/>
            <person name="Zengler K."/>
            <person name="Knight R."/>
            <person name="Gilbert J.A."/>
            <person name="Clardy J."/>
            <person name="Lewis K."/>
        </authorList>
    </citation>
    <scope>NUCLEOTIDE SEQUENCE [LARGE SCALE GENOMIC DNA]</scope>
    <source>
        <strain evidence="2 3">KLE1738</strain>
    </source>
</reference>